<reference evidence="1 2" key="1">
    <citation type="submission" date="2018-03" db="EMBL/GenBank/DDBJ databases">
        <title>Diversity of phytobeneficial traits revealed by whole-genome analysis of worldwide-isolated phenazine-producing Pseudomonas spp.</title>
        <authorList>
            <person name="Biessy A."/>
            <person name="Novinscak A."/>
            <person name="Blom J."/>
            <person name="Leger G."/>
            <person name="Thomashow L.S."/>
            <person name="Cazorla F.M."/>
            <person name="Josic D."/>
            <person name="Filion M."/>
        </authorList>
    </citation>
    <scope>NUCLEOTIDE SEQUENCE [LARGE SCALE GENOMIC DNA]</scope>
    <source>
        <strain evidence="1 2">30B</strain>
    </source>
</reference>
<evidence type="ECO:0000313" key="1">
    <source>
        <dbReference type="EMBL" id="AZE56915.1"/>
    </source>
</evidence>
<name>A0A3G7UC26_9PSED</name>
<dbReference type="Proteomes" id="UP000268696">
    <property type="component" value="Chromosome"/>
</dbReference>
<dbReference type="PANTHER" id="PTHR35528:SF3">
    <property type="entry name" value="BLL1675 PROTEIN"/>
    <property type="match status" value="1"/>
</dbReference>
<evidence type="ECO:0000313" key="2">
    <source>
        <dbReference type="Proteomes" id="UP000268696"/>
    </source>
</evidence>
<dbReference type="AlphaFoldDB" id="A0A3G7UC26"/>
<dbReference type="PANTHER" id="PTHR35528">
    <property type="entry name" value="BLL1675 PROTEIN"/>
    <property type="match status" value="1"/>
</dbReference>
<protein>
    <submittedName>
        <fullName evidence="1">Mobile element protein</fullName>
    </submittedName>
</protein>
<dbReference type="InterPro" id="IPR052183">
    <property type="entry name" value="IS_Transposase"/>
</dbReference>
<gene>
    <name evidence="1" type="ORF">C4K03_4777</name>
</gene>
<sequence length="85" mass="10228">MSNCLHTLKGFRHSCEIISYAVWAYLRFSMSLRDAEDLLVKRGIIVSYETIRVWVDRFSQQLTRCIRRDRPAPNDNWHLTRWLSQ</sequence>
<proteinExistence type="predicted"/>
<organism evidence="1 2">
    <name type="scientific">Pseudomonas synxantha</name>
    <dbReference type="NCBI Taxonomy" id="47883"/>
    <lineage>
        <taxon>Bacteria</taxon>
        <taxon>Pseudomonadati</taxon>
        <taxon>Pseudomonadota</taxon>
        <taxon>Gammaproteobacteria</taxon>
        <taxon>Pseudomonadales</taxon>
        <taxon>Pseudomonadaceae</taxon>
        <taxon>Pseudomonas</taxon>
    </lineage>
</organism>
<accession>A0A3G7UC26</accession>
<dbReference type="EMBL" id="CP027754">
    <property type="protein sequence ID" value="AZE56915.1"/>
    <property type="molecule type" value="Genomic_DNA"/>
</dbReference>